<dbReference type="PANTHER" id="PTHR43213">
    <property type="entry name" value="BIFUNCTIONAL DTTP/UTP PYROPHOSPHATASE/METHYLTRANSFERASE PROTEIN-RELATED"/>
    <property type="match status" value="1"/>
</dbReference>
<dbReference type="Pfam" id="PF02545">
    <property type="entry name" value="Maf"/>
    <property type="match status" value="1"/>
</dbReference>
<dbReference type="InterPro" id="IPR003697">
    <property type="entry name" value="Maf-like"/>
</dbReference>
<accession>A0AAD9G7G4</accession>
<dbReference type="PIRSF" id="PIRSF006305">
    <property type="entry name" value="Maf"/>
    <property type="match status" value="1"/>
</dbReference>
<comment type="caution">
    <text evidence="3">The sequence shown here is derived from an EMBL/GenBank/DDBJ whole genome shotgun (WGS) entry which is preliminary data.</text>
</comment>
<dbReference type="AlphaFoldDB" id="A0AAD9G7G4"/>
<dbReference type="EMBL" id="JAHBMH010000073">
    <property type="protein sequence ID" value="KAK1933253.1"/>
    <property type="molecule type" value="Genomic_DNA"/>
</dbReference>
<dbReference type="Proteomes" id="UP001195914">
    <property type="component" value="Unassembled WGS sequence"/>
</dbReference>
<organism evidence="3 4">
    <name type="scientific">Babesia divergens</name>
    <dbReference type="NCBI Taxonomy" id="32595"/>
    <lineage>
        <taxon>Eukaryota</taxon>
        <taxon>Sar</taxon>
        <taxon>Alveolata</taxon>
        <taxon>Apicomplexa</taxon>
        <taxon>Aconoidasida</taxon>
        <taxon>Piroplasmida</taxon>
        <taxon>Babesiidae</taxon>
        <taxon>Babesia</taxon>
    </lineage>
</organism>
<dbReference type="PANTHER" id="PTHR43213:SF5">
    <property type="entry name" value="BIFUNCTIONAL DTTP_UTP PYROPHOSPHATASE_METHYLTRANSFERASE PROTEIN-RELATED"/>
    <property type="match status" value="1"/>
</dbReference>
<dbReference type="GO" id="GO:0047429">
    <property type="term" value="F:nucleoside triphosphate diphosphatase activity"/>
    <property type="evidence" value="ECO:0007669"/>
    <property type="project" value="InterPro"/>
</dbReference>
<evidence type="ECO:0000313" key="3">
    <source>
        <dbReference type="EMBL" id="KAK1933253.1"/>
    </source>
</evidence>
<evidence type="ECO:0000256" key="2">
    <source>
        <dbReference type="ARBA" id="ARBA00022801"/>
    </source>
</evidence>
<evidence type="ECO:0000256" key="1">
    <source>
        <dbReference type="ARBA" id="ARBA00001968"/>
    </source>
</evidence>
<keyword evidence="4" id="KW-1185">Reference proteome</keyword>
<protein>
    <submittedName>
        <fullName evidence="3">Maf-like protein family protein</fullName>
    </submittedName>
</protein>
<dbReference type="Gene3D" id="3.90.950.10">
    <property type="match status" value="1"/>
</dbReference>
<reference evidence="3" key="2">
    <citation type="submission" date="2021-05" db="EMBL/GenBank/DDBJ databases">
        <authorList>
            <person name="Pain A."/>
        </authorList>
    </citation>
    <scope>NUCLEOTIDE SEQUENCE</scope>
    <source>
        <strain evidence="3">1802A</strain>
    </source>
</reference>
<dbReference type="InterPro" id="IPR029001">
    <property type="entry name" value="ITPase-like_fam"/>
</dbReference>
<dbReference type="SUPFAM" id="SSF52972">
    <property type="entry name" value="ITPase-like"/>
    <property type="match status" value="1"/>
</dbReference>
<name>A0AAD9G7G4_BABDI</name>
<dbReference type="HAMAP" id="MF_00528">
    <property type="entry name" value="Maf"/>
    <property type="match status" value="1"/>
</dbReference>
<evidence type="ECO:0000313" key="4">
    <source>
        <dbReference type="Proteomes" id="UP001195914"/>
    </source>
</evidence>
<reference evidence="3" key="1">
    <citation type="journal article" date="2014" name="Nucleic Acids Res.">
        <title>The evolutionary dynamics of variant antigen genes in Babesia reveal a history of genomic innovation underlying host-parasite interaction.</title>
        <authorList>
            <person name="Jackson A.P."/>
            <person name="Otto T.D."/>
            <person name="Darby A."/>
            <person name="Ramaprasad A."/>
            <person name="Xia D."/>
            <person name="Echaide I.E."/>
            <person name="Farber M."/>
            <person name="Gahlot S."/>
            <person name="Gamble J."/>
            <person name="Gupta D."/>
            <person name="Gupta Y."/>
            <person name="Jackson L."/>
            <person name="Malandrin L."/>
            <person name="Malas T.B."/>
            <person name="Moussa E."/>
            <person name="Nair M."/>
            <person name="Reid A.J."/>
            <person name="Sanders M."/>
            <person name="Sharma J."/>
            <person name="Tracey A."/>
            <person name="Quail M.A."/>
            <person name="Weir W."/>
            <person name="Wastling J.M."/>
            <person name="Hall N."/>
            <person name="Willadsen P."/>
            <person name="Lingelbach K."/>
            <person name="Shiels B."/>
            <person name="Tait A."/>
            <person name="Berriman M."/>
            <person name="Allred D.R."/>
            <person name="Pain A."/>
        </authorList>
    </citation>
    <scope>NUCLEOTIDE SEQUENCE</scope>
    <source>
        <strain evidence="3">1802A</strain>
    </source>
</reference>
<keyword evidence="2" id="KW-0378">Hydrolase</keyword>
<sequence length="245" mass="27201">MRTTLIAFGDRFSNPEKDWIVVASEAAVRAFVLRQHLNVQNVLCLRSGFPEDLDKDAFPNVGDYARATAGGKAQSVAERIFGATTPEQKQAVLNDIRNPFGAIPEDFDLDKIKVVIAADTVCYCCGNIFEKPASKEEARIQLQCYQKEDPQMVTGVSAYARSHGLSSPVFSFYDIMSIRFQRMSEEDIEAYLELGDWVGASGSFKITSFGESVIDRIEGCYTTCVGMPANKVSKYLAKFFNEHEG</sequence>
<gene>
    <name evidence="3" type="ORF">X943_002886</name>
</gene>
<comment type="cofactor">
    <cofactor evidence="1">
        <name>a divalent metal cation</name>
        <dbReference type="ChEBI" id="CHEBI:60240"/>
    </cofactor>
</comment>
<proteinExistence type="inferred from homology"/>